<dbReference type="PROSITE" id="PS50004">
    <property type="entry name" value="C2"/>
    <property type="match status" value="1"/>
</dbReference>
<dbReference type="PANTHER" id="PTHR47052">
    <property type="entry name" value="CONSERVED SERINE PROLINE-RICH PROTEIN (AFU_ORTHOLOGUE AFUA_2G01790)"/>
    <property type="match status" value="1"/>
</dbReference>
<gene>
    <name evidence="2" type="ORF">K7432_002335</name>
</gene>
<evidence type="ECO:0000259" key="1">
    <source>
        <dbReference type="PROSITE" id="PS50004"/>
    </source>
</evidence>
<dbReference type="Pfam" id="PF00168">
    <property type="entry name" value="C2"/>
    <property type="match status" value="1"/>
</dbReference>
<reference evidence="2 3" key="1">
    <citation type="submission" date="2023-04" db="EMBL/GenBank/DDBJ databases">
        <title>Genome of Basidiobolus ranarum AG-B5.</title>
        <authorList>
            <person name="Stajich J.E."/>
            <person name="Carter-House D."/>
            <person name="Gryganskyi A."/>
        </authorList>
    </citation>
    <scope>NUCLEOTIDE SEQUENCE [LARGE SCALE GENOMIC DNA]</scope>
    <source>
        <strain evidence="2 3">AG-B5</strain>
    </source>
</reference>
<dbReference type="PANTHER" id="PTHR47052:SF3">
    <property type="entry name" value="INGRESSION PROTEIN 1"/>
    <property type="match status" value="1"/>
</dbReference>
<sequence length="120" mass="13647">MPRGTLNVFAIEGKNLKNIEFFGKIDPYLVVRVDSANKQQTEAKKDTVNPAWQQRFQFDIFEGNNELFVECYDSNKIIGQTVVDLGQIFQSGEVEQEYPIQTKKGEDAGTVRLGLKFTPQ</sequence>
<comment type="caution">
    <text evidence="2">The sequence shown here is derived from an EMBL/GenBank/DDBJ whole genome shotgun (WGS) entry which is preliminary data.</text>
</comment>
<organism evidence="2 3">
    <name type="scientific">Basidiobolus ranarum</name>
    <dbReference type="NCBI Taxonomy" id="34480"/>
    <lineage>
        <taxon>Eukaryota</taxon>
        <taxon>Fungi</taxon>
        <taxon>Fungi incertae sedis</taxon>
        <taxon>Zoopagomycota</taxon>
        <taxon>Entomophthoromycotina</taxon>
        <taxon>Basidiobolomycetes</taxon>
        <taxon>Basidiobolales</taxon>
        <taxon>Basidiobolaceae</taxon>
        <taxon>Basidiobolus</taxon>
    </lineage>
</organism>
<dbReference type="InterPro" id="IPR035892">
    <property type="entry name" value="C2_domain_sf"/>
</dbReference>
<keyword evidence="3" id="KW-1185">Reference proteome</keyword>
<accession>A0ABR2W854</accession>
<dbReference type="InterPro" id="IPR000008">
    <property type="entry name" value="C2_dom"/>
</dbReference>
<dbReference type="Proteomes" id="UP001479436">
    <property type="component" value="Unassembled WGS sequence"/>
</dbReference>
<protein>
    <recommendedName>
        <fullName evidence="1">C2 domain-containing protein</fullName>
    </recommendedName>
</protein>
<dbReference type="EMBL" id="JASJQH010006937">
    <property type="protein sequence ID" value="KAK9722898.1"/>
    <property type="molecule type" value="Genomic_DNA"/>
</dbReference>
<dbReference type="InterPro" id="IPR052981">
    <property type="entry name" value="Ingression_C2_domain"/>
</dbReference>
<name>A0ABR2W854_9FUNG</name>
<dbReference type="SUPFAM" id="SSF49562">
    <property type="entry name" value="C2 domain (Calcium/lipid-binding domain, CaLB)"/>
    <property type="match status" value="1"/>
</dbReference>
<proteinExistence type="predicted"/>
<feature type="domain" description="C2" evidence="1">
    <location>
        <begin position="1"/>
        <end position="104"/>
    </location>
</feature>
<dbReference type="SMART" id="SM00239">
    <property type="entry name" value="C2"/>
    <property type="match status" value="1"/>
</dbReference>
<evidence type="ECO:0000313" key="3">
    <source>
        <dbReference type="Proteomes" id="UP001479436"/>
    </source>
</evidence>
<evidence type="ECO:0000313" key="2">
    <source>
        <dbReference type="EMBL" id="KAK9722898.1"/>
    </source>
</evidence>
<dbReference type="Gene3D" id="2.60.40.150">
    <property type="entry name" value="C2 domain"/>
    <property type="match status" value="1"/>
</dbReference>